<protein>
    <submittedName>
        <fullName evidence="1">Uncharacterized protein</fullName>
    </submittedName>
</protein>
<proteinExistence type="predicted"/>
<reference evidence="2" key="1">
    <citation type="journal article" date="2024" name="Proc. Natl. Acad. Sci. U.S.A.">
        <title>Extraordinary preservation of gene collinearity over three hundred million years revealed in homosporous lycophytes.</title>
        <authorList>
            <person name="Li C."/>
            <person name="Wickell D."/>
            <person name="Kuo L.Y."/>
            <person name="Chen X."/>
            <person name="Nie B."/>
            <person name="Liao X."/>
            <person name="Peng D."/>
            <person name="Ji J."/>
            <person name="Jenkins J."/>
            <person name="Williams M."/>
            <person name="Shu S."/>
            <person name="Plott C."/>
            <person name="Barry K."/>
            <person name="Rajasekar S."/>
            <person name="Grimwood J."/>
            <person name="Han X."/>
            <person name="Sun S."/>
            <person name="Hou Z."/>
            <person name="He W."/>
            <person name="Dai G."/>
            <person name="Sun C."/>
            <person name="Schmutz J."/>
            <person name="Leebens-Mack J.H."/>
            <person name="Li F.W."/>
            <person name="Wang L."/>
        </authorList>
    </citation>
    <scope>NUCLEOTIDE SEQUENCE [LARGE SCALE GENOMIC DNA]</scope>
    <source>
        <strain evidence="2">cv. PW_Plant_1</strain>
    </source>
</reference>
<dbReference type="EMBL" id="CM055097">
    <property type="protein sequence ID" value="KAJ7552104.1"/>
    <property type="molecule type" value="Genomic_DNA"/>
</dbReference>
<comment type="caution">
    <text evidence="1">The sequence shown here is derived from an EMBL/GenBank/DDBJ whole genome shotgun (WGS) entry which is preliminary data.</text>
</comment>
<accession>A0ACC2DCP7</accession>
<name>A0ACC2DCP7_DIPCM</name>
<evidence type="ECO:0000313" key="2">
    <source>
        <dbReference type="Proteomes" id="UP001162992"/>
    </source>
</evidence>
<gene>
    <name evidence="1" type="ORF">O6H91_06G041800</name>
</gene>
<keyword evidence="2" id="KW-1185">Reference proteome</keyword>
<sequence length="928" mass="104738">MALSFRNLLDFPHSVELSWNTDCKNALHLQRNFRPATPYKRRNSILRSAERKNVTISAIDSTKSASGDLELPAVVVLKAEVVIKKKSSPSLGQIIFGGADPLVAVDNMISSGVDTFSDTFCQRIYIQLISTDIDLDTGLGERNQESAFGNWLQKASVSADRVKYVTQLIVNENFGKPGAIVVVNKHQSEFFLESVTVEGLKSGSVYFPCYSWVQPLKDGALKRVFFSNEVYLPSATPKGLLDLRRSELKALQGEGKGIREAHERIYDYDVYNDLGNPDKGKDLKRATVGGSKERPYPRRCRTGRPPSKTDSLAESRLPSARQKVYVPRDEDFEQIKAGSFVPGKIKGIVHALVPALIDHFKESVNNFLSFDEIDKLYYEGIHLKTPGKLIERTIFWDKLYLSQLVKRLKESGSDIIHLIQYPLPEILHRDKFVWMRDFEFGRQFLAGVSPSKIERLKVFPPVSQVDQRPSSFKAEHITPQLGGLSIEEAIEEGKLFIVDYYDVFMPFIDKINALEGHKTYASRTILLHASGIMRPIAIELSLPASISESVSSSTVLTPAEDATGIWLWQLAKAHVSSNHMGYHQLVTHWLQTHACTEPYVIATHRQLSVLHPVARLLQPHLRYTMEINAVARQNLISADGIIEKCFTPGKYAVEMSSAAYGRMWQFNTESLPKDLLRRGMALEDQSDPSGVRLVIEDYPYAADGLLIWTAIKSWVKDYLSIYYTHPDAINNDSELQQWWTEIRTKGHADKAEEPWWPKLRNVDDLTEILTIMIWVVSGQHAAVNFGQFLHAGYIPYLPCLTRQHIPNENDPEFNHFVHDPQRFYLATIPSKLQATTVMAVLETLSTHSQDEEYLGHRGDAAWICDKNVKEASDKFLAQLQAIETTINERNKNPKLKNRYGAGVHPYQLLLPRSGPGVTSRGIPNSVSI</sequence>
<evidence type="ECO:0000313" key="1">
    <source>
        <dbReference type="EMBL" id="KAJ7552104.1"/>
    </source>
</evidence>
<organism evidence="1 2">
    <name type="scientific">Diphasiastrum complanatum</name>
    <name type="common">Issler's clubmoss</name>
    <name type="synonym">Lycopodium complanatum</name>
    <dbReference type="NCBI Taxonomy" id="34168"/>
    <lineage>
        <taxon>Eukaryota</taxon>
        <taxon>Viridiplantae</taxon>
        <taxon>Streptophyta</taxon>
        <taxon>Embryophyta</taxon>
        <taxon>Tracheophyta</taxon>
        <taxon>Lycopodiopsida</taxon>
        <taxon>Lycopodiales</taxon>
        <taxon>Lycopodiaceae</taxon>
        <taxon>Lycopodioideae</taxon>
        <taxon>Diphasiastrum</taxon>
    </lineage>
</organism>
<dbReference type="Proteomes" id="UP001162992">
    <property type="component" value="Chromosome 6"/>
</dbReference>